<evidence type="ECO:0000313" key="4">
    <source>
        <dbReference type="Proteomes" id="UP000324748"/>
    </source>
</evidence>
<organism evidence="3 5">
    <name type="scientific">Puccinia graminis f. sp. tritici</name>
    <dbReference type="NCBI Taxonomy" id="56615"/>
    <lineage>
        <taxon>Eukaryota</taxon>
        <taxon>Fungi</taxon>
        <taxon>Dikarya</taxon>
        <taxon>Basidiomycota</taxon>
        <taxon>Pucciniomycotina</taxon>
        <taxon>Pucciniomycetes</taxon>
        <taxon>Pucciniales</taxon>
        <taxon>Pucciniaceae</taxon>
        <taxon>Puccinia</taxon>
    </lineage>
</organism>
<evidence type="ECO:0000313" key="2">
    <source>
        <dbReference type="EMBL" id="KAA1117819.1"/>
    </source>
</evidence>
<evidence type="ECO:0000313" key="5">
    <source>
        <dbReference type="Proteomes" id="UP000325313"/>
    </source>
</evidence>
<evidence type="ECO:0000313" key="3">
    <source>
        <dbReference type="EMBL" id="KAA1137929.1"/>
    </source>
</evidence>
<sequence>MATVFATARSAIVKLSSESLIKLNLPIDPTSRLEQFKIWLDMSVACLKCAAL</sequence>
<dbReference type="EMBL" id="VSWC01000002">
    <property type="protein sequence ID" value="KAA1117819.1"/>
    <property type="molecule type" value="Genomic_DNA"/>
</dbReference>
<dbReference type="AlphaFoldDB" id="A0A5B0SKQ5"/>
<protein>
    <submittedName>
        <fullName evidence="3">Uncharacterized protein</fullName>
    </submittedName>
</protein>
<accession>A0A5B0SKQ5</accession>
<gene>
    <name evidence="2" type="ORF">PGT21_024353</name>
    <name evidence="3" type="ORF">PGTUg99_008873</name>
    <name evidence="1" type="ORF">PGTUg99_032853</name>
</gene>
<dbReference type="EMBL" id="VDEP01000004">
    <property type="protein sequence ID" value="KAA1137929.1"/>
    <property type="molecule type" value="Genomic_DNA"/>
</dbReference>
<proteinExistence type="predicted"/>
<name>A0A5B0SKQ5_PUCGR</name>
<dbReference type="EMBL" id="VDEP01000372">
    <property type="protein sequence ID" value="KAA1095477.1"/>
    <property type="molecule type" value="Genomic_DNA"/>
</dbReference>
<dbReference type="Proteomes" id="UP000324748">
    <property type="component" value="Unassembled WGS sequence"/>
</dbReference>
<evidence type="ECO:0000313" key="1">
    <source>
        <dbReference type="EMBL" id="KAA1095477.1"/>
    </source>
</evidence>
<keyword evidence="4" id="KW-1185">Reference proteome</keyword>
<dbReference type="Proteomes" id="UP000325313">
    <property type="component" value="Unassembled WGS sequence"/>
</dbReference>
<reference evidence="4 5" key="1">
    <citation type="submission" date="2019-05" db="EMBL/GenBank/DDBJ databases">
        <title>Emergence of the Ug99 lineage of the wheat stem rust pathogen through somatic hybridization.</title>
        <authorList>
            <person name="Li F."/>
            <person name="Upadhyaya N.M."/>
            <person name="Sperschneider J."/>
            <person name="Matny O."/>
            <person name="Nguyen-Phuc H."/>
            <person name="Mago R."/>
            <person name="Raley C."/>
            <person name="Miller M.E."/>
            <person name="Silverstein K.A.T."/>
            <person name="Henningsen E."/>
            <person name="Hirsch C.D."/>
            <person name="Visser B."/>
            <person name="Pretorius Z.A."/>
            <person name="Steffenson B.J."/>
            <person name="Schwessinger B."/>
            <person name="Dodds P.N."/>
            <person name="Figueroa M."/>
        </authorList>
    </citation>
    <scope>NUCLEOTIDE SEQUENCE [LARGE SCALE GENOMIC DNA]</scope>
    <source>
        <strain evidence="2">21-0</strain>
        <strain evidence="3 5">Ug99</strain>
    </source>
</reference>
<comment type="caution">
    <text evidence="3">The sequence shown here is derived from an EMBL/GenBank/DDBJ whole genome shotgun (WGS) entry which is preliminary data.</text>
</comment>